<evidence type="ECO:0000313" key="2">
    <source>
        <dbReference type="RefSeq" id="XP_039123646.1"/>
    </source>
</evidence>
<sequence length="135" mass="15359">MVGGLLYLTHMRPDLTFAVSLVSRYMQSPTKHHMGSVKRIFHYVSSIVNKGIRYKYVKNFELKGYVDSDWEGCVDDRQSTTNWVFDLGSGAIVWSSKKQEVIALSSTKAKYVDMTSAACQAVWMRRLLVDLGVQQ</sequence>
<gene>
    <name evidence="2" type="primary">LOC120260273</name>
</gene>
<dbReference type="RefSeq" id="XP_039123646.1">
    <property type="nucleotide sequence ID" value="XM_039267712.1"/>
</dbReference>
<keyword evidence="1" id="KW-1185">Reference proteome</keyword>
<dbReference type="AlphaFoldDB" id="A0AB40BAG6"/>
<accession>A0AB40BAG6</accession>
<dbReference type="PANTHER" id="PTHR11439:SF463">
    <property type="entry name" value="REVERSE TRANSCRIPTASE TY1_COPIA-TYPE DOMAIN-CONTAINING PROTEIN"/>
    <property type="match status" value="1"/>
</dbReference>
<dbReference type="CDD" id="cd09272">
    <property type="entry name" value="RNase_HI_RT_Ty1"/>
    <property type="match status" value="1"/>
</dbReference>
<dbReference type="PANTHER" id="PTHR11439">
    <property type="entry name" value="GAG-POL-RELATED RETROTRANSPOSON"/>
    <property type="match status" value="1"/>
</dbReference>
<protein>
    <submittedName>
        <fullName evidence="2">Secreted RxLR effector protein 161-like</fullName>
    </submittedName>
</protein>
<organism evidence="1 2">
    <name type="scientific">Dioscorea cayennensis subsp. rotundata</name>
    <name type="common">White Guinea yam</name>
    <name type="synonym">Dioscorea rotundata</name>
    <dbReference type="NCBI Taxonomy" id="55577"/>
    <lineage>
        <taxon>Eukaryota</taxon>
        <taxon>Viridiplantae</taxon>
        <taxon>Streptophyta</taxon>
        <taxon>Embryophyta</taxon>
        <taxon>Tracheophyta</taxon>
        <taxon>Spermatophyta</taxon>
        <taxon>Magnoliopsida</taxon>
        <taxon>Liliopsida</taxon>
        <taxon>Dioscoreales</taxon>
        <taxon>Dioscoreaceae</taxon>
        <taxon>Dioscorea</taxon>
    </lineage>
</organism>
<dbReference type="Proteomes" id="UP001515500">
    <property type="component" value="Chromosome 5"/>
</dbReference>
<proteinExistence type="predicted"/>
<reference evidence="2" key="1">
    <citation type="submission" date="2025-08" db="UniProtKB">
        <authorList>
            <consortium name="RefSeq"/>
        </authorList>
    </citation>
    <scope>IDENTIFICATION</scope>
</reference>
<dbReference type="GeneID" id="120260273"/>
<name>A0AB40BAG6_DIOCR</name>
<evidence type="ECO:0000313" key="1">
    <source>
        <dbReference type="Proteomes" id="UP001515500"/>
    </source>
</evidence>